<proteinExistence type="predicted"/>
<feature type="transmembrane region" description="Helical" evidence="6">
    <location>
        <begin position="72"/>
        <end position="90"/>
    </location>
</feature>
<comment type="caution">
    <text evidence="7">The sequence shown here is derived from an EMBL/GenBank/DDBJ whole genome shotgun (WGS) entry which is preliminary data.</text>
</comment>
<keyword evidence="7" id="KW-0966">Cell projection</keyword>
<evidence type="ECO:0000313" key="8">
    <source>
        <dbReference type="Proteomes" id="UP000050996"/>
    </source>
</evidence>
<evidence type="ECO:0000256" key="2">
    <source>
        <dbReference type="ARBA" id="ARBA00022475"/>
    </source>
</evidence>
<gene>
    <name evidence="7" type="ORF">AN957_11390</name>
</gene>
<keyword evidence="8" id="KW-1185">Reference proteome</keyword>
<name>A0A0Q3VKC2_9BACI</name>
<dbReference type="PATRIC" id="fig|1637975.4.peg.2073"/>
<evidence type="ECO:0000256" key="1">
    <source>
        <dbReference type="ARBA" id="ARBA00004236"/>
    </source>
</evidence>
<comment type="subcellular location">
    <subcellularLocation>
        <location evidence="1">Cell membrane</location>
    </subcellularLocation>
</comment>
<dbReference type="GO" id="GO:0016020">
    <property type="term" value="C:membrane"/>
    <property type="evidence" value="ECO:0007669"/>
    <property type="project" value="InterPro"/>
</dbReference>
<dbReference type="STRING" id="1637975.AN957_11390"/>
<reference evidence="7 8" key="1">
    <citation type="submission" date="2015-09" db="EMBL/GenBank/DDBJ databases">
        <title>Genome sequencing project for genomic taxonomy and phylogenomics of Bacillus-like bacteria.</title>
        <authorList>
            <person name="Liu B."/>
            <person name="Wang J."/>
            <person name="Zhu Y."/>
            <person name="Liu G."/>
            <person name="Chen Q."/>
            <person name="Chen Z."/>
            <person name="Lan J."/>
            <person name="Che J."/>
            <person name="Ge C."/>
            <person name="Shi H."/>
            <person name="Pan Z."/>
            <person name="Liu X."/>
        </authorList>
    </citation>
    <scope>NUCLEOTIDE SEQUENCE [LARGE SCALE GENOMIC DNA]</scope>
    <source>
        <strain evidence="7 8">FJAT-18043</strain>
    </source>
</reference>
<evidence type="ECO:0000256" key="5">
    <source>
        <dbReference type="ARBA" id="ARBA00023136"/>
    </source>
</evidence>
<evidence type="ECO:0000256" key="3">
    <source>
        <dbReference type="ARBA" id="ARBA00022692"/>
    </source>
</evidence>
<dbReference type="AlphaFoldDB" id="A0A0Q3VKC2"/>
<sequence>MLQYVNRTILLLLIIGIALLGLDAPAYAEQLNNSVRDCLEHPDTCGDEQTPNKQEEQGNAETTKVGINAWDIIKMIFATAFVVALLYFLLKFINKRSKTYKSSRLIENLGGTALGTNRSVQLIKVGNRILVVGVGENIQLLKELTDSEECSQIISDYNDKMEQLVQPSDIVTKVLQRRKKSQSNENKGNQFQSLLKQQLDNLTTDRQKLFDEMEKKGSDER</sequence>
<dbReference type="Pfam" id="PF04347">
    <property type="entry name" value="FliO"/>
    <property type="match status" value="1"/>
</dbReference>
<evidence type="ECO:0000313" key="7">
    <source>
        <dbReference type="EMBL" id="KQL21887.1"/>
    </source>
</evidence>
<evidence type="ECO:0000256" key="4">
    <source>
        <dbReference type="ARBA" id="ARBA00022989"/>
    </source>
</evidence>
<dbReference type="InterPro" id="IPR022781">
    <property type="entry name" value="Flagellar_biosynth_FliO"/>
</dbReference>
<keyword evidence="3 6" id="KW-0812">Transmembrane</keyword>
<dbReference type="GO" id="GO:0044781">
    <property type="term" value="P:bacterial-type flagellum organization"/>
    <property type="evidence" value="ECO:0007669"/>
    <property type="project" value="InterPro"/>
</dbReference>
<keyword evidence="7" id="KW-0969">Cilium</keyword>
<dbReference type="EMBL" id="LJIX01000006">
    <property type="protein sequence ID" value="KQL21887.1"/>
    <property type="molecule type" value="Genomic_DNA"/>
</dbReference>
<evidence type="ECO:0000256" key="6">
    <source>
        <dbReference type="SAM" id="Phobius"/>
    </source>
</evidence>
<accession>A0A0Q3VKC2</accession>
<keyword evidence="5 6" id="KW-0472">Membrane</keyword>
<organism evidence="7 8">
    <name type="scientific">Cytobacillus solani</name>
    <dbReference type="NCBI Taxonomy" id="1637975"/>
    <lineage>
        <taxon>Bacteria</taxon>
        <taxon>Bacillati</taxon>
        <taxon>Bacillota</taxon>
        <taxon>Bacilli</taxon>
        <taxon>Bacillales</taxon>
        <taxon>Bacillaceae</taxon>
        <taxon>Cytobacillus</taxon>
    </lineage>
</organism>
<protein>
    <submittedName>
        <fullName evidence="7">Flagellar biosynthesis protein FliZ</fullName>
    </submittedName>
</protein>
<keyword evidence="7" id="KW-0282">Flagellum</keyword>
<dbReference type="Proteomes" id="UP000050996">
    <property type="component" value="Unassembled WGS sequence"/>
</dbReference>
<keyword evidence="2" id="KW-1003">Cell membrane</keyword>
<keyword evidence="4 6" id="KW-1133">Transmembrane helix</keyword>